<dbReference type="Gene3D" id="2.60.40.1760">
    <property type="entry name" value="glycosyl hydrolase (family 31)"/>
    <property type="match status" value="1"/>
</dbReference>
<dbReference type="Proteomes" id="UP000543642">
    <property type="component" value="Unassembled WGS sequence"/>
</dbReference>
<comment type="caution">
    <text evidence="3">The sequence shown here is derived from an EMBL/GenBank/DDBJ whole genome shotgun (WGS) entry which is preliminary data.</text>
</comment>
<dbReference type="SUPFAM" id="SSF52540">
    <property type="entry name" value="P-loop containing nucleoside triphosphate hydrolases"/>
    <property type="match status" value="1"/>
</dbReference>
<dbReference type="GO" id="GO:0005975">
    <property type="term" value="P:carbohydrate metabolic process"/>
    <property type="evidence" value="ECO:0007669"/>
    <property type="project" value="InterPro"/>
</dbReference>
<evidence type="ECO:0000313" key="3">
    <source>
        <dbReference type="EMBL" id="MBB5263049.1"/>
    </source>
</evidence>
<keyword evidence="3" id="KW-0347">Helicase</keyword>
<keyword evidence="3" id="KW-0547">Nucleotide-binding</keyword>
<gene>
    <name evidence="3" type="ORF">HNP82_000143</name>
</gene>
<feature type="domain" description="UvrD-like helicase C-terminal" evidence="2">
    <location>
        <begin position="639"/>
        <end position="689"/>
    </location>
</feature>
<dbReference type="RefSeq" id="WP_183770355.1">
    <property type="nucleotide sequence ID" value="NZ_JACHFW010000001.1"/>
</dbReference>
<reference evidence="3 4" key="1">
    <citation type="submission" date="2020-08" db="EMBL/GenBank/DDBJ databases">
        <title>Genomic Encyclopedia of Type Strains, Phase IV (KMG-IV): sequencing the most valuable type-strain genomes for metagenomic binning, comparative biology and taxonomic classification.</title>
        <authorList>
            <person name="Goeker M."/>
        </authorList>
    </citation>
    <scope>NUCLEOTIDE SEQUENCE [LARGE SCALE GENOMIC DNA]</scope>
    <source>
        <strain evidence="3 4">DSM 106146</strain>
    </source>
</reference>
<dbReference type="PANTHER" id="PTHR11070">
    <property type="entry name" value="UVRD / RECB / PCRA DNA HELICASE FAMILY MEMBER"/>
    <property type="match status" value="1"/>
</dbReference>
<dbReference type="InterPro" id="IPR027417">
    <property type="entry name" value="P-loop_NTPase"/>
</dbReference>
<dbReference type="GO" id="GO:0030246">
    <property type="term" value="F:carbohydrate binding"/>
    <property type="evidence" value="ECO:0007669"/>
    <property type="project" value="InterPro"/>
</dbReference>
<dbReference type="GO" id="GO:0005524">
    <property type="term" value="F:ATP binding"/>
    <property type="evidence" value="ECO:0007669"/>
    <property type="project" value="InterPro"/>
</dbReference>
<proteinExistence type="predicted"/>
<dbReference type="Pfam" id="PF13538">
    <property type="entry name" value="UvrD_C_2"/>
    <property type="match status" value="1"/>
</dbReference>
<name>A0A7W8M3R2_9FIRM</name>
<evidence type="ECO:0000313" key="4">
    <source>
        <dbReference type="Proteomes" id="UP000543642"/>
    </source>
</evidence>
<keyword evidence="3" id="KW-0067">ATP-binding</keyword>
<dbReference type="SUPFAM" id="SSF74650">
    <property type="entry name" value="Galactose mutarotase-like"/>
    <property type="match status" value="1"/>
</dbReference>
<evidence type="ECO:0000256" key="1">
    <source>
        <dbReference type="SAM" id="MobiDB-lite"/>
    </source>
</evidence>
<dbReference type="InterPro" id="IPR027785">
    <property type="entry name" value="UvrD-like_helicase_C"/>
</dbReference>
<dbReference type="GO" id="GO:0005829">
    <property type="term" value="C:cytosol"/>
    <property type="evidence" value="ECO:0007669"/>
    <property type="project" value="TreeGrafter"/>
</dbReference>
<dbReference type="EC" id="3.6.4.12" evidence="3"/>
<dbReference type="InterPro" id="IPR000212">
    <property type="entry name" value="DNA_helicase_UvrD/REP"/>
</dbReference>
<dbReference type="InterPro" id="IPR011013">
    <property type="entry name" value="Gal_mutarotase_sf_dom"/>
</dbReference>
<protein>
    <submittedName>
        <fullName evidence="3">DNA helicase-2/ATP-dependent DNA helicase PcrA</fullName>
        <ecNumber evidence="3">3.6.4.12</ecNumber>
    </submittedName>
</protein>
<dbReference type="Gene3D" id="3.40.50.300">
    <property type="entry name" value="P-loop containing nucleotide triphosphate hydrolases"/>
    <property type="match status" value="2"/>
</dbReference>
<dbReference type="Pfam" id="PF13245">
    <property type="entry name" value="AAA_19"/>
    <property type="match status" value="1"/>
</dbReference>
<keyword evidence="3" id="KW-0378">Hydrolase</keyword>
<sequence>MEVKKQKAAIRPVPGRSREAEEEQLKIITGIAGENLLKAEEELSGLSGQLHDLMESYGPKDKEALSMIHNTQVMYSQSQRALLRCRKARQKPYFGRIDFKDDGRDQEESYYVGRVGIAKSLSEPVVIDWRAPVASLYYDNTSGRCSYTVKNEGTYEVDLRLKRTYEIENDRLIDFFDSDVVANDALLTKYLAKNKTAVLGEIIATIQAEQNAIIRKSPKMNLIVQGVAGSGKTTVAMHRISYILYNYEEDFRPQDFYIIGSNEILLNYITSALPDLDVYGVRQMTMEQLFVRLLYEDWNPKLHKICPVNNAGDVKGSSAWFKDLEDFCAAFETASIPREEVRLEKNRVVLMDQPSIERHIYDQRGLSTQEKINRLNAILMSKLENEMAGKYVTYPDGERKALIRQYRQHFGKKVWRGSIFSVYEDFLAAQSDRGKDIPHHEENVFDLYDLAALAYIYKRIKETDGISEASHVIIDEAQDFGMMAYQSLYYCMRDCSYTIMGDVSQNIHFGHGLNDWEELKALMLPDGREGFCLLKKSYRNTVEISKFATDILCHGNFAVYPVEPVLRHGHSVNILQCSDEAHMVSETERTIRKWQNEGRETIAVICRDMDGARAVSDMLGQNLALADSDPKTAGFSQGVMVLSVEYTKGLEFDGVILYDPSGDHYPPADQYVKLLYVAATRALHELTVVHKGDLTDLIRVPAKEKSMALLENQAAKEPASRRERRLHKVPAELPENGHRRDGQPFQIAGEEIESKGRSRILRPDVKERPVNPSLWHFGDCPKISSLQAQKNCVLALTHAPQGAIDLPIRSLKKTKKSLYLSSGQGTLRLTPLAPNMIRVQFKKGEIGPFKGGFWERAVQVPPVWNVRAGKSVIQVETKDLIVSADKRTGALSFLDRDGKILVAENPKIPRWIGGENREQTWNYFDWEKNEKIYAKGILPDDRERMNNKARYISFGGMKMRMPLVFSDRGYGIGVAGEQTVMCCAIPMYGMYLYADGKDEVDYYFIYGKTYEGILELYKMLG</sequence>
<dbReference type="GO" id="GO:0043138">
    <property type="term" value="F:3'-5' DNA helicase activity"/>
    <property type="evidence" value="ECO:0007669"/>
    <property type="project" value="TreeGrafter"/>
</dbReference>
<dbReference type="AlphaFoldDB" id="A0A7W8M3R2"/>
<dbReference type="GO" id="GO:0003677">
    <property type="term" value="F:DNA binding"/>
    <property type="evidence" value="ECO:0007669"/>
    <property type="project" value="InterPro"/>
</dbReference>
<evidence type="ECO:0000259" key="2">
    <source>
        <dbReference type="Pfam" id="PF13538"/>
    </source>
</evidence>
<dbReference type="GO" id="GO:0016787">
    <property type="term" value="F:hydrolase activity"/>
    <property type="evidence" value="ECO:0007669"/>
    <property type="project" value="UniProtKB-KW"/>
</dbReference>
<dbReference type="EMBL" id="JACHFW010000001">
    <property type="protein sequence ID" value="MBB5263049.1"/>
    <property type="molecule type" value="Genomic_DNA"/>
</dbReference>
<keyword evidence="4" id="KW-1185">Reference proteome</keyword>
<accession>A0A7W8M3R2</accession>
<dbReference type="GO" id="GO:0000725">
    <property type="term" value="P:recombinational repair"/>
    <property type="evidence" value="ECO:0007669"/>
    <property type="project" value="TreeGrafter"/>
</dbReference>
<dbReference type="PANTHER" id="PTHR11070:SF17">
    <property type="entry name" value="DNA HELICASE IV"/>
    <property type="match status" value="1"/>
</dbReference>
<feature type="region of interest" description="Disordered" evidence="1">
    <location>
        <begin position="1"/>
        <end position="21"/>
    </location>
</feature>
<organism evidence="3 4">
    <name type="scientific">Catenibacillus scindens</name>
    <dbReference type="NCBI Taxonomy" id="673271"/>
    <lineage>
        <taxon>Bacteria</taxon>
        <taxon>Bacillati</taxon>
        <taxon>Bacillota</taxon>
        <taxon>Clostridia</taxon>
        <taxon>Lachnospirales</taxon>
        <taxon>Lachnospiraceae</taxon>
        <taxon>Catenibacillus</taxon>
    </lineage>
</organism>